<keyword evidence="3" id="KW-1185">Reference proteome</keyword>
<organism evidence="2 3">
    <name type="scientific">Antricoccus suffuscus</name>
    <dbReference type="NCBI Taxonomy" id="1629062"/>
    <lineage>
        <taxon>Bacteria</taxon>
        <taxon>Bacillati</taxon>
        <taxon>Actinomycetota</taxon>
        <taxon>Actinomycetes</taxon>
        <taxon>Geodermatophilales</taxon>
        <taxon>Antricoccaceae</taxon>
        <taxon>Antricoccus</taxon>
    </lineage>
</organism>
<dbReference type="EMBL" id="PVUE01000011">
    <property type="protein sequence ID" value="PRZ41230.1"/>
    <property type="molecule type" value="Genomic_DNA"/>
</dbReference>
<sequence>MCGLSRGLRLGESAYRTEHPERRLSAGNIDVLCSAVHVSAERRGCGDSLSVAVGSYDSRAPSPGSKRAGALRDRPERTRPELTAVKRGIESGIGATLDKVAALVEGSSAFPQPLEGLWI</sequence>
<evidence type="ECO:0000313" key="3">
    <source>
        <dbReference type="Proteomes" id="UP000237752"/>
    </source>
</evidence>
<dbReference type="AlphaFoldDB" id="A0A2T0ZY08"/>
<dbReference type="Proteomes" id="UP000237752">
    <property type="component" value="Unassembled WGS sequence"/>
</dbReference>
<reference evidence="2 3" key="1">
    <citation type="submission" date="2018-03" db="EMBL/GenBank/DDBJ databases">
        <title>Genomic Encyclopedia of Archaeal and Bacterial Type Strains, Phase II (KMG-II): from individual species to whole genera.</title>
        <authorList>
            <person name="Goeker M."/>
        </authorList>
    </citation>
    <scope>NUCLEOTIDE SEQUENCE [LARGE SCALE GENOMIC DNA]</scope>
    <source>
        <strain evidence="2 3">DSM 100065</strain>
    </source>
</reference>
<evidence type="ECO:0000313" key="2">
    <source>
        <dbReference type="EMBL" id="PRZ41230.1"/>
    </source>
</evidence>
<feature type="region of interest" description="Disordered" evidence="1">
    <location>
        <begin position="56"/>
        <end position="78"/>
    </location>
</feature>
<name>A0A2T0ZY08_9ACTN</name>
<protein>
    <submittedName>
        <fullName evidence="2">Uncharacterized protein</fullName>
    </submittedName>
</protein>
<proteinExistence type="predicted"/>
<evidence type="ECO:0000256" key="1">
    <source>
        <dbReference type="SAM" id="MobiDB-lite"/>
    </source>
</evidence>
<accession>A0A2T0ZY08</accession>
<gene>
    <name evidence="2" type="ORF">CLV47_111108</name>
</gene>
<comment type="caution">
    <text evidence="2">The sequence shown here is derived from an EMBL/GenBank/DDBJ whole genome shotgun (WGS) entry which is preliminary data.</text>
</comment>